<evidence type="ECO:0000313" key="1">
    <source>
        <dbReference type="EMBL" id="EFM03508.1"/>
    </source>
</evidence>
<dbReference type="AlphaFoldDB" id="E0NC31"/>
<reference evidence="1 2" key="1">
    <citation type="submission" date="2010-07" db="EMBL/GenBank/DDBJ databases">
        <authorList>
            <person name="Muzny D."/>
            <person name="Qin X."/>
            <person name="Deng J."/>
            <person name="Jiang H."/>
            <person name="Liu Y."/>
            <person name="Qu J."/>
            <person name="Song X.-Z."/>
            <person name="Zhang L."/>
            <person name="Thornton R."/>
            <person name="Coyle M."/>
            <person name="Francisco L."/>
            <person name="Jackson L."/>
            <person name="Javaid M."/>
            <person name="Korchina V."/>
            <person name="Kovar C."/>
            <person name="Mata R."/>
            <person name="Mathew T."/>
            <person name="Ngo R."/>
            <person name="Nguyen L."/>
            <person name="Nguyen N."/>
            <person name="Okwuonu G."/>
            <person name="Ongeri F."/>
            <person name="Pham C."/>
            <person name="Simmons D."/>
            <person name="Wilczek-Boney K."/>
            <person name="Hale W."/>
            <person name="Jakkamsetti A."/>
            <person name="Pham P."/>
            <person name="Ruth R."/>
            <person name="San Lucas F."/>
            <person name="Warren J."/>
            <person name="Zhang J."/>
            <person name="Zhao Z."/>
            <person name="Zhou C."/>
            <person name="Zhu D."/>
            <person name="Lee S."/>
            <person name="Bess C."/>
            <person name="Blankenburg K."/>
            <person name="Forbes L."/>
            <person name="Fu Q."/>
            <person name="Gubbala S."/>
            <person name="Hirani K."/>
            <person name="Jayaseelan J.C."/>
            <person name="Lara F."/>
            <person name="Munidasa M."/>
            <person name="Palculict T."/>
            <person name="Patil S."/>
            <person name="Pu L.-L."/>
            <person name="Saada N."/>
            <person name="Tang L."/>
            <person name="Weissenberger G."/>
            <person name="Zhu Y."/>
            <person name="Hemphill L."/>
            <person name="Shang Y."/>
            <person name="Youmans B."/>
            <person name="Ayvaz T."/>
            <person name="Ross M."/>
            <person name="Santibanez J."/>
            <person name="Aqrawi P."/>
            <person name="Gross S."/>
            <person name="Joshi V."/>
            <person name="Fowler G."/>
            <person name="Nazareth L."/>
            <person name="Reid J."/>
            <person name="Worley K."/>
            <person name="Petrosino J."/>
            <person name="Highlander S."/>
            <person name="Gibbs R."/>
        </authorList>
    </citation>
    <scope>NUCLEOTIDE SEQUENCE [LARGE SCALE GENOMIC DNA]</scope>
    <source>
        <strain evidence="1 2">ATCC 13091</strain>
    </source>
</reference>
<sequence>MYCLRLRRLILIFVNSLYRFCSLAGGRRRRTVEKQVFKCPVWRRAV</sequence>
<comment type="caution">
    <text evidence="1">The sequence shown here is derived from an EMBL/GenBank/DDBJ whole genome shotgun (WGS) entry which is preliminary data.</text>
</comment>
<dbReference type="EMBL" id="AEEF01000105">
    <property type="protein sequence ID" value="EFM03508.1"/>
    <property type="molecule type" value="Genomic_DNA"/>
</dbReference>
<dbReference type="HOGENOM" id="CLU_3186254_0_0_4"/>
<accession>E0NC31</accession>
<gene>
    <name evidence="1" type="ORF">HMPREF0602_2063</name>
</gene>
<dbReference type="Proteomes" id="UP000005526">
    <property type="component" value="Unassembled WGS sequence"/>
</dbReference>
<organism evidence="1 2">
    <name type="scientific">Neisseria meningitidis serogroup B (strain ATCC 13091 / M2091)</name>
    <dbReference type="NCBI Taxonomy" id="862513"/>
    <lineage>
        <taxon>Bacteria</taxon>
        <taxon>Pseudomonadati</taxon>
        <taxon>Pseudomonadota</taxon>
        <taxon>Betaproteobacteria</taxon>
        <taxon>Neisseriales</taxon>
        <taxon>Neisseriaceae</taxon>
        <taxon>Neisseria</taxon>
    </lineage>
</organism>
<evidence type="ECO:0000313" key="2">
    <source>
        <dbReference type="Proteomes" id="UP000005526"/>
    </source>
</evidence>
<name>E0NC31_NEIM3</name>
<proteinExistence type="predicted"/>
<protein>
    <submittedName>
        <fullName evidence="1">Uncharacterized protein</fullName>
    </submittedName>
</protein>